<dbReference type="Gene3D" id="1.10.150.240">
    <property type="entry name" value="Putative phosphatase, domain 2"/>
    <property type="match status" value="1"/>
</dbReference>
<dbReference type="NCBIfam" id="TIGR01509">
    <property type="entry name" value="HAD-SF-IA-v3"/>
    <property type="match status" value="1"/>
</dbReference>
<evidence type="ECO:0000256" key="1">
    <source>
        <dbReference type="ARBA" id="ARBA00001946"/>
    </source>
</evidence>
<keyword evidence="5" id="KW-0119">Carbohydrate metabolism</keyword>
<reference evidence="6 7" key="1">
    <citation type="submission" date="2020-09" db="EMBL/GenBank/DDBJ databases">
        <title>TT11 complete genome.</title>
        <authorList>
            <person name="Wu Z."/>
        </authorList>
    </citation>
    <scope>NUCLEOTIDE SEQUENCE [LARGE SCALE GENOMIC DNA]</scope>
    <source>
        <strain evidence="6 7">TT11</strain>
    </source>
</reference>
<name>A0A8J6Q2B3_9FLAO</name>
<evidence type="ECO:0000256" key="3">
    <source>
        <dbReference type="ARBA" id="ARBA00022723"/>
    </source>
</evidence>
<dbReference type="GO" id="GO:0046872">
    <property type="term" value="F:metal ion binding"/>
    <property type="evidence" value="ECO:0007669"/>
    <property type="project" value="UniProtKB-KW"/>
</dbReference>
<sequence length="218" mass="24803">MLKAVIFDMDGVIIDSEPLHYKAYHNMFKDVNVKVSPELYESFTGQSTLNVCKRVCDTFKLNETPETLVAIKRKHYEYIFDNDKEFDLIEGVLNLIKDYHANGLTLVLGSSASMPNIERIFKRFNLNPYFKAKLSGADLKASKPHPEIFIKAAEATGFLRHECMVIEDSTNGIEAAKSAGIFCTGYDSKHSKNQDYTKANLVIKSFDEISFERVKHLF</sequence>
<dbReference type="PANTHER" id="PTHR46193:SF18">
    <property type="entry name" value="HEXITOL PHOSPHATASE B"/>
    <property type="match status" value="1"/>
</dbReference>
<dbReference type="InterPro" id="IPR023214">
    <property type="entry name" value="HAD_sf"/>
</dbReference>
<keyword evidence="4" id="KW-0460">Magnesium</keyword>
<dbReference type="RefSeq" id="WP_188229492.1">
    <property type="nucleotide sequence ID" value="NZ_JACVXB010000002.1"/>
</dbReference>
<proteinExistence type="inferred from homology"/>
<keyword evidence="7" id="KW-1185">Reference proteome</keyword>
<accession>A0A8J6Q2B3</accession>
<comment type="cofactor">
    <cofactor evidence="1">
        <name>Mg(2+)</name>
        <dbReference type="ChEBI" id="CHEBI:18420"/>
    </cofactor>
</comment>
<organism evidence="6 7">
    <name type="scientific">Aestuariibaculum sediminum</name>
    <dbReference type="NCBI Taxonomy" id="2770637"/>
    <lineage>
        <taxon>Bacteria</taxon>
        <taxon>Pseudomonadati</taxon>
        <taxon>Bacteroidota</taxon>
        <taxon>Flavobacteriia</taxon>
        <taxon>Flavobacteriales</taxon>
        <taxon>Flavobacteriaceae</taxon>
    </lineage>
</organism>
<dbReference type="Proteomes" id="UP000600588">
    <property type="component" value="Unassembled WGS sequence"/>
</dbReference>
<dbReference type="SFLD" id="SFLDS00003">
    <property type="entry name" value="Haloacid_Dehalogenase"/>
    <property type="match status" value="1"/>
</dbReference>
<dbReference type="EMBL" id="JACVXB010000002">
    <property type="protein sequence ID" value="MBD0831700.1"/>
    <property type="molecule type" value="Genomic_DNA"/>
</dbReference>
<protein>
    <submittedName>
        <fullName evidence="6">HAD family phosphatase</fullName>
    </submittedName>
</protein>
<evidence type="ECO:0000256" key="5">
    <source>
        <dbReference type="ARBA" id="ARBA00023277"/>
    </source>
</evidence>
<dbReference type="Gene3D" id="3.40.50.1000">
    <property type="entry name" value="HAD superfamily/HAD-like"/>
    <property type="match status" value="1"/>
</dbReference>
<dbReference type="InterPro" id="IPR006439">
    <property type="entry name" value="HAD-SF_hydro_IA"/>
</dbReference>
<evidence type="ECO:0000256" key="2">
    <source>
        <dbReference type="ARBA" id="ARBA00006171"/>
    </source>
</evidence>
<dbReference type="NCBIfam" id="TIGR01549">
    <property type="entry name" value="HAD-SF-IA-v1"/>
    <property type="match status" value="1"/>
</dbReference>
<dbReference type="SFLD" id="SFLDG01129">
    <property type="entry name" value="C1.5:_HAD__Beta-PGM__Phosphata"/>
    <property type="match status" value="1"/>
</dbReference>
<dbReference type="SFLD" id="SFLDG01135">
    <property type="entry name" value="C1.5.6:_HAD__Beta-PGM__Phospha"/>
    <property type="match status" value="1"/>
</dbReference>
<dbReference type="AlphaFoldDB" id="A0A8J6Q2B3"/>
<dbReference type="PANTHER" id="PTHR46193">
    <property type="entry name" value="6-PHOSPHOGLUCONATE PHOSPHATASE"/>
    <property type="match status" value="1"/>
</dbReference>
<evidence type="ECO:0000256" key="4">
    <source>
        <dbReference type="ARBA" id="ARBA00022842"/>
    </source>
</evidence>
<keyword evidence="3" id="KW-0479">Metal-binding</keyword>
<comment type="caution">
    <text evidence="6">The sequence shown here is derived from an EMBL/GenBank/DDBJ whole genome shotgun (WGS) entry which is preliminary data.</text>
</comment>
<evidence type="ECO:0000313" key="6">
    <source>
        <dbReference type="EMBL" id="MBD0831700.1"/>
    </source>
</evidence>
<dbReference type="InterPro" id="IPR036412">
    <property type="entry name" value="HAD-like_sf"/>
</dbReference>
<dbReference type="InterPro" id="IPR051600">
    <property type="entry name" value="Beta-PGM-like"/>
</dbReference>
<dbReference type="SUPFAM" id="SSF56784">
    <property type="entry name" value="HAD-like"/>
    <property type="match status" value="1"/>
</dbReference>
<dbReference type="GO" id="GO:0003824">
    <property type="term" value="F:catalytic activity"/>
    <property type="evidence" value="ECO:0007669"/>
    <property type="project" value="UniProtKB-ARBA"/>
</dbReference>
<evidence type="ECO:0000313" key="7">
    <source>
        <dbReference type="Proteomes" id="UP000600588"/>
    </source>
</evidence>
<dbReference type="Pfam" id="PF13419">
    <property type="entry name" value="HAD_2"/>
    <property type="match status" value="1"/>
</dbReference>
<dbReference type="InterPro" id="IPR041492">
    <property type="entry name" value="HAD_2"/>
</dbReference>
<gene>
    <name evidence="6" type="ORF">ICJ83_06095</name>
</gene>
<comment type="similarity">
    <text evidence="2">Belongs to the HAD-like hydrolase superfamily. CbbY/CbbZ/Gph/YieH family.</text>
</comment>
<dbReference type="InterPro" id="IPR023198">
    <property type="entry name" value="PGP-like_dom2"/>
</dbReference>